<evidence type="ECO:0000313" key="1">
    <source>
        <dbReference type="EMBL" id="KAK1384315.1"/>
    </source>
</evidence>
<protein>
    <submittedName>
        <fullName evidence="1">Uncharacterized protein</fullName>
    </submittedName>
</protein>
<proteinExistence type="predicted"/>
<reference evidence="1" key="2">
    <citation type="submission" date="2023-05" db="EMBL/GenBank/DDBJ databases">
        <authorList>
            <person name="Schelkunov M.I."/>
        </authorList>
    </citation>
    <scope>NUCLEOTIDE SEQUENCE</scope>
    <source>
        <strain evidence="1">Hsosn_3</strain>
        <tissue evidence="1">Leaf</tissue>
    </source>
</reference>
<gene>
    <name evidence="1" type="ORF">POM88_022050</name>
</gene>
<accession>A0AAD8MPB7</accession>
<evidence type="ECO:0000313" key="2">
    <source>
        <dbReference type="Proteomes" id="UP001237642"/>
    </source>
</evidence>
<keyword evidence="2" id="KW-1185">Reference proteome</keyword>
<dbReference type="EMBL" id="JAUIZM010000005">
    <property type="protein sequence ID" value="KAK1384315.1"/>
    <property type="molecule type" value="Genomic_DNA"/>
</dbReference>
<dbReference type="AlphaFoldDB" id="A0AAD8MPB7"/>
<dbReference type="Proteomes" id="UP001237642">
    <property type="component" value="Unassembled WGS sequence"/>
</dbReference>
<reference evidence="1" key="1">
    <citation type="submission" date="2023-02" db="EMBL/GenBank/DDBJ databases">
        <title>Genome of toxic invasive species Heracleum sosnowskyi carries increased number of genes despite the absence of recent whole-genome duplications.</title>
        <authorList>
            <person name="Schelkunov M."/>
            <person name="Shtratnikova V."/>
            <person name="Makarenko M."/>
            <person name="Klepikova A."/>
            <person name="Omelchenko D."/>
            <person name="Novikova G."/>
            <person name="Obukhova E."/>
            <person name="Bogdanov V."/>
            <person name="Penin A."/>
            <person name="Logacheva M."/>
        </authorList>
    </citation>
    <scope>NUCLEOTIDE SEQUENCE</scope>
    <source>
        <strain evidence="1">Hsosn_3</strain>
        <tissue evidence="1">Leaf</tissue>
    </source>
</reference>
<sequence>MVVKSKKQEDFATLEEYRSYFISTFTCLQQQPPPVFEQKPPVFEIPVEEINSMKKAQFLITEQQTHQQLVHDADEFQYKKLSLLNDSPPPSLLQLGLPYHPDAERPNDLYRPRQLMNSNELLHNSTCENAMVDEFFNFKECEKAICGPDKTMFLFPDISKTELFDDVTTMKYLIKYKLNVGPLPFSVYEPQPTQTHLDCLHAYIEAHLTTPSGRYISGVCLRTKLLKLRNMYKNLVAAGKCGKPIAQGFSMHICNLLVDLLKKTWE</sequence>
<organism evidence="1 2">
    <name type="scientific">Heracleum sosnowskyi</name>
    <dbReference type="NCBI Taxonomy" id="360622"/>
    <lineage>
        <taxon>Eukaryota</taxon>
        <taxon>Viridiplantae</taxon>
        <taxon>Streptophyta</taxon>
        <taxon>Embryophyta</taxon>
        <taxon>Tracheophyta</taxon>
        <taxon>Spermatophyta</taxon>
        <taxon>Magnoliopsida</taxon>
        <taxon>eudicotyledons</taxon>
        <taxon>Gunneridae</taxon>
        <taxon>Pentapetalae</taxon>
        <taxon>asterids</taxon>
        <taxon>campanulids</taxon>
        <taxon>Apiales</taxon>
        <taxon>Apiaceae</taxon>
        <taxon>Apioideae</taxon>
        <taxon>apioid superclade</taxon>
        <taxon>Tordylieae</taxon>
        <taxon>Tordyliinae</taxon>
        <taxon>Heracleum</taxon>
    </lineage>
</organism>
<comment type="caution">
    <text evidence="1">The sequence shown here is derived from an EMBL/GenBank/DDBJ whole genome shotgun (WGS) entry which is preliminary data.</text>
</comment>
<name>A0AAD8MPB7_9APIA</name>